<evidence type="ECO:0000313" key="2">
    <source>
        <dbReference type="EMBL" id="CAF0991602.1"/>
    </source>
</evidence>
<dbReference type="Pfam" id="PF03992">
    <property type="entry name" value="ABM"/>
    <property type="match status" value="1"/>
</dbReference>
<dbReference type="Proteomes" id="UP000677228">
    <property type="component" value="Unassembled WGS sequence"/>
</dbReference>
<evidence type="ECO:0000313" key="6">
    <source>
        <dbReference type="Proteomes" id="UP000663829"/>
    </source>
</evidence>
<dbReference type="EMBL" id="CAJNOQ010003026">
    <property type="protein sequence ID" value="CAF0991602.1"/>
    <property type="molecule type" value="Genomic_DNA"/>
</dbReference>
<evidence type="ECO:0000313" key="5">
    <source>
        <dbReference type="EMBL" id="CAF4059824.1"/>
    </source>
</evidence>
<comment type="caution">
    <text evidence="2">The sequence shown here is derived from an EMBL/GenBank/DDBJ whole genome shotgun (WGS) entry which is preliminary data.</text>
</comment>
<dbReference type="PANTHER" id="PTHR33336:SF15">
    <property type="entry name" value="ABM DOMAIN-CONTAINING PROTEIN"/>
    <property type="match status" value="1"/>
</dbReference>
<dbReference type="EMBL" id="CAJOBA010038380">
    <property type="protein sequence ID" value="CAF4059824.1"/>
    <property type="molecule type" value="Genomic_DNA"/>
</dbReference>
<protein>
    <recommendedName>
        <fullName evidence="1">ABM domain-containing protein</fullName>
    </recommendedName>
</protein>
<dbReference type="PANTHER" id="PTHR33336">
    <property type="entry name" value="QUINOL MONOOXYGENASE YGIN-RELATED"/>
    <property type="match status" value="1"/>
</dbReference>
<proteinExistence type="predicted"/>
<dbReference type="Proteomes" id="UP000681722">
    <property type="component" value="Unassembled WGS sequence"/>
</dbReference>
<evidence type="ECO:0000259" key="1">
    <source>
        <dbReference type="PROSITE" id="PS51725"/>
    </source>
</evidence>
<dbReference type="AlphaFoldDB" id="A0A814GAQ2"/>
<dbReference type="Proteomes" id="UP000682733">
    <property type="component" value="Unassembled WGS sequence"/>
</dbReference>
<evidence type="ECO:0000313" key="3">
    <source>
        <dbReference type="EMBL" id="CAF1252665.1"/>
    </source>
</evidence>
<reference evidence="2" key="1">
    <citation type="submission" date="2021-02" db="EMBL/GenBank/DDBJ databases">
        <authorList>
            <person name="Nowell W R."/>
        </authorList>
    </citation>
    <scope>NUCLEOTIDE SEQUENCE</scope>
</reference>
<evidence type="ECO:0000313" key="4">
    <source>
        <dbReference type="EMBL" id="CAF3763521.1"/>
    </source>
</evidence>
<dbReference type="GO" id="GO:0003824">
    <property type="term" value="F:catalytic activity"/>
    <property type="evidence" value="ECO:0007669"/>
    <property type="project" value="TreeGrafter"/>
</dbReference>
<dbReference type="SUPFAM" id="SSF54909">
    <property type="entry name" value="Dimeric alpha+beta barrel"/>
    <property type="match status" value="1"/>
</dbReference>
<organism evidence="2 6">
    <name type="scientific">Didymodactylos carnosus</name>
    <dbReference type="NCBI Taxonomy" id="1234261"/>
    <lineage>
        <taxon>Eukaryota</taxon>
        <taxon>Metazoa</taxon>
        <taxon>Spiralia</taxon>
        <taxon>Gnathifera</taxon>
        <taxon>Rotifera</taxon>
        <taxon>Eurotatoria</taxon>
        <taxon>Bdelloidea</taxon>
        <taxon>Philodinida</taxon>
        <taxon>Philodinidae</taxon>
        <taxon>Didymodactylos</taxon>
    </lineage>
</organism>
<dbReference type="PROSITE" id="PS51725">
    <property type="entry name" value="ABM"/>
    <property type="match status" value="1"/>
</dbReference>
<dbReference type="EMBL" id="CAJOBC010003026">
    <property type="protein sequence ID" value="CAF3763521.1"/>
    <property type="molecule type" value="Genomic_DNA"/>
</dbReference>
<keyword evidence="6" id="KW-1185">Reference proteome</keyword>
<dbReference type="InterPro" id="IPR007138">
    <property type="entry name" value="ABM_dom"/>
</dbReference>
<dbReference type="EMBL" id="CAJNOK010016826">
    <property type="protein sequence ID" value="CAF1252665.1"/>
    <property type="molecule type" value="Genomic_DNA"/>
</dbReference>
<dbReference type="Gene3D" id="3.30.70.100">
    <property type="match status" value="1"/>
</dbReference>
<feature type="domain" description="ABM" evidence="1">
    <location>
        <begin position="234"/>
        <end position="323"/>
    </location>
</feature>
<accession>A0A814GAQ2</accession>
<gene>
    <name evidence="2" type="ORF">GPM918_LOCUS13282</name>
    <name evidence="3" type="ORF">OVA965_LOCUS26352</name>
    <name evidence="4" type="ORF">SRO942_LOCUS13282</name>
    <name evidence="5" type="ORF">TMI583_LOCUS27093</name>
</gene>
<dbReference type="Proteomes" id="UP000663829">
    <property type="component" value="Unassembled WGS sequence"/>
</dbReference>
<dbReference type="InterPro" id="IPR050744">
    <property type="entry name" value="AI-2_Isomerase_LsrG"/>
</dbReference>
<sequence length="345" mass="38934">MSYGAVEMLTWAAGAIKESELKIYHSKVWELRDDQGHFLTYGIYKHGTKVFFSLVDDTAGSLKKAWNAKNIISSTEVGSLYGEITDMLEKLPSILDPYHIERPRPVPTSILSGEKADGMSVVNGVRDELQGLIMTPVRGAEQHGLLGCGFNMDRSRNLSIVKRCYYTKKPETVALSTLSRRQNELQADLSRSEAVDNSPEGMAALCSGFTKEICLSILHDFNQKKERDMSTSLIYLITDCYALPNEIEAVRQILDDITEISRKEVGCIQYELFENCEDKTHFTCIQKWQSEEIAENHFTAKHIIKAGELLNDLLAKPSDTRRYTCIMKDQRDVKVKSHSGFCSTL</sequence>
<name>A0A814GAQ2_9BILA</name>
<dbReference type="InterPro" id="IPR011008">
    <property type="entry name" value="Dimeric_a/b-barrel"/>
</dbReference>